<feature type="region of interest" description="Disordered" evidence="1">
    <location>
        <begin position="148"/>
        <end position="174"/>
    </location>
</feature>
<sequence>MKWRSGGGGVGGGGGGVVFLCPAVSAHPKKYTFVATVHHGNNYKNGVRETRTGCAVVVVAVAVINARSAESHAGATRVRVRRDVERHVRAAATNPTGGRRKKTVLAAVGRFTAVNAAARVTNENVTRDARFSNAFRAAFSRPRYDTAGRGAYGDPRTAPSASAHVCESSPPPRVRFSRAAATRVAFEKRLAPRAPARVGRNAGQPCASCFSTC</sequence>
<keyword evidence="3" id="KW-1185">Reference proteome</keyword>
<accession>A0A5E4MDX9</accession>
<dbReference type="EMBL" id="CABPRJ010000519">
    <property type="protein sequence ID" value="VVC30484.1"/>
    <property type="molecule type" value="Genomic_DNA"/>
</dbReference>
<protein>
    <submittedName>
        <fullName evidence="2">Uncharacterized protein</fullName>
    </submittedName>
</protein>
<organism evidence="2 3">
    <name type="scientific">Cinara cedri</name>
    <dbReference type="NCBI Taxonomy" id="506608"/>
    <lineage>
        <taxon>Eukaryota</taxon>
        <taxon>Metazoa</taxon>
        <taxon>Ecdysozoa</taxon>
        <taxon>Arthropoda</taxon>
        <taxon>Hexapoda</taxon>
        <taxon>Insecta</taxon>
        <taxon>Pterygota</taxon>
        <taxon>Neoptera</taxon>
        <taxon>Paraneoptera</taxon>
        <taxon>Hemiptera</taxon>
        <taxon>Sternorrhyncha</taxon>
        <taxon>Aphidomorpha</taxon>
        <taxon>Aphidoidea</taxon>
        <taxon>Aphididae</taxon>
        <taxon>Lachninae</taxon>
        <taxon>Cinara</taxon>
    </lineage>
</organism>
<name>A0A5E4MDX9_9HEMI</name>
<evidence type="ECO:0000313" key="3">
    <source>
        <dbReference type="Proteomes" id="UP000325440"/>
    </source>
</evidence>
<evidence type="ECO:0000256" key="1">
    <source>
        <dbReference type="SAM" id="MobiDB-lite"/>
    </source>
</evidence>
<proteinExistence type="predicted"/>
<gene>
    <name evidence="2" type="ORF">CINCED_3A000983</name>
</gene>
<dbReference type="AlphaFoldDB" id="A0A5E4MDX9"/>
<dbReference type="Proteomes" id="UP000325440">
    <property type="component" value="Unassembled WGS sequence"/>
</dbReference>
<reference evidence="2 3" key="1">
    <citation type="submission" date="2019-08" db="EMBL/GenBank/DDBJ databases">
        <authorList>
            <person name="Alioto T."/>
            <person name="Alioto T."/>
            <person name="Gomez Garrido J."/>
        </authorList>
    </citation>
    <scope>NUCLEOTIDE SEQUENCE [LARGE SCALE GENOMIC DNA]</scope>
</reference>
<evidence type="ECO:0000313" key="2">
    <source>
        <dbReference type="EMBL" id="VVC30484.1"/>
    </source>
</evidence>